<organism evidence="3 4">
    <name type="scientific">Romanomermis culicivorax</name>
    <name type="common">Nematode worm</name>
    <dbReference type="NCBI Taxonomy" id="13658"/>
    <lineage>
        <taxon>Eukaryota</taxon>
        <taxon>Metazoa</taxon>
        <taxon>Ecdysozoa</taxon>
        <taxon>Nematoda</taxon>
        <taxon>Enoplea</taxon>
        <taxon>Dorylaimia</taxon>
        <taxon>Mermithida</taxon>
        <taxon>Mermithoidea</taxon>
        <taxon>Mermithidae</taxon>
        <taxon>Romanomermis</taxon>
    </lineage>
</organism>
<dbReference type="PANTHER" id="PTHR21700">
    <property type="entry name" value="TRANSTHYRETIN-LIKE FAMILY PROTEIN-RELATED"/>
    <property type="match status" value="1"/>
</dbReference>
<dbReference type="InterPro" id="IPR001534">
    <property type="entry name" value="Transthyretin-like"/>
</dbReference>
<evidence type="ECO:0000313" key="3">
    <source>
        <dbReference type="Proteomes" id="UP000887565"/>
    </source>
</evidence>
<feature type="chain" id="PRO_5037459645" evidence="2">
    <location>
        <begin position="23"/>
        <end position="146"/>
    </location>
</feature>
<evidence type="ECO:0000256" key="2">
    <source>
        <dbReference type="SAM" id="SignalP"/>
    </source>
</evidence>
<accession>A0A915I6S7</accession>
<dbReference type="Pfam" id="PF01060">
    <property type="entry name" value="TTR-52"/>
    <property type="match status" value="1"/>
</dbReference>
<dbReference type="AlphaFoldDB" id="A0A915I6S7"/>
<keyword evidence="2" id="KW-0732">Signal</keyword>
<dbReference type="GO" id="GO:0009986">
    <property type="term" value="C:cell surface"/>
    <property type="evidence" value="ECO:0007669"/>
    <property type="project" value="InterPro"/>
</dbReference>
<feature type="signal peptide" evidence="2">
    <location>
        <begin position="1"/>
        <end position="22"/>
    </location>
</feature>
<comment type="similarity">
    <text evidence="1">Belongs to the nematode transthyretin-like family.</text>
</comment>
<proteinExistence type="inferred from homology"/>
<dbReference type="WBParaSite" id="nRc.2.0.1.t09571-RA">
    <property type="protein sequence ID" value="nRc.2.0.1.t09571-RA"/>
    <property type="gene ID" value="nRc.2.0.1.g09571"/>
</dbReference>
<protein>
    <submittedName>
        <fullName evidence="4">Uncharacterized protein</fullName>
    </submittedName>
</protein>
<evidence type="ECO:0000313" key="4">
    <source>
        <dbReference type="WBParaSite" id="nRc.2.0.1.t09571-RA"/>
    </source>
</evidence>
<evidence type="ECO:0000256" key="1">
    <source>
        <dbReference type="ARBA" id="ARBA00010112"/>
    </source>
</evidence>
<name>A0A915I6S7_ROMCU</name>
<dbReference type="InterPro" id="IPR038479">
    <property type="entry name" value="Transthyretin-like_sf"/>
</dbReference>
<sequence length="146" mass="16257">MIFIKFCALSIIFSAFLAIGDAGIFNFLKPGRKQKVSVQGQLLCGKEPAQGILVKLVDKDTISDDKMGETKTDSNGKFFVEGTEKELGNIEPTIKVYHTCKKGLLRCDRKLSVTVPKDYINSGRTMDMGAINLELKFPGEKHDCWH</sequence>
<dbReference type="Gene3D" id="2.60.40.3330">
    <property type="match status" value="1"/>
</dbReference>
<dbReference type="OMA" id="IFIKFCA"/>
<reference evidence="4" key="1">
    <citation type="submission" date="2022-11" db="UniProtKB">
        <authorList>
            <consortium name="WormBaseParasite"/>
        </authorList>
    </citation>
    <scope>IDENTIFICATION</scope>
</reference>
<keyword evidence="3" id="KW-1185">Reference proteome</keyword>
<dbReference type="Proteomes" id="UP000887565">
    <property type="component" value="Unplaced"/>
</dbReference>